<dbReference type="InterPro" id="IPR012312">
    <property type="entry name" value="Hemerythrin-like"/>
</dbReference>
<organism evidence="3 4">
    <name type="scientific">Mycolicibacterium alvei</name>
    <dbReference type="NCBI Taxonomy" id="67081"/>
    <lineage>
        <taxon>Bacteria</taxon>
        <taxon>Bacillati</taxon>
        <taxon>Actinomycetota</taxon>
        <taxon>Actinomycetes</taxon>
        <taxon>Mycobacteriales</taxon>
        <taxon>Mycobacteriaceae</taxon>
        <taxon>Mycolicibacterium</taxon>
    </lineage>
</organism>
<name>A0A6N4UQM3_9MYCO</name>
<protein>
    <recommendedName>
        <fullName evidence="5">Cation-binding protein</fullName>
    </recommendedName>
</protein>
<dbReference type="RefSeq" id="WP_163663318.1">
    <property type="nucleotide sequence ID" value="NZ_AP022565.1"/>
</dbReference>
<evidence type="ECO:0000313" key="4">
    <source>
        <dbReference type="Proteomes" id="UP000466906"/>
    </source>
</evidence>
<dbReference type="Gene3D" id="1.20.120.520">
    <property type="entry name" value="nmb1532 protein domain like"/>
    <property type="match status" value="1"/>
</dbReference>
<accession>A0A6N4UQM3</accession>
<dbReference type="EMBL" id="AP022565">
    <property type="protein sequence ID" value="BBX26739.1"/>
    <property type="molecule type" value="Genomic_DNA"/>
</dbReference>
<dbReference type="Pfam" id="PF10006">
    <property type="entry name" value="DUF2249"/>
    <property type="match status" value="1"/>
</dbReference>
<feature type="domain" description="DUF2249" evidence="2">
    <location>
        <begin position="183"/>
        <end position="252"/>
    </location>
</feature>
<dbReference type="AlphaFoldDB" id="A0A6N4UQM3"/>
<sequence>MSIDELVVASTAADAQAVETIKSHHAQLAGSLGTLTESMLTAVERGGDVDAARAALVEFLGTELIPHALAEEESLYPAAARTERAGPLVESMIAAHRVIAGLVDQIRTAPSAVRAGAAAEALRVVFGAHLIDENDRILPIVAADPDISLADVTHGMHELLGEQDCGDTGHTCACGEHDTDDPVLDVRDVPHSIRHATVFGAFDAVPVGGALVLVAPHDPIPLLRQMVDRTAGQIDIEYHERGPDAWRLRLTRL</sequence>
<evidence type="ECO:0008006" key="5">
    <source>
        <dbReference type="Google" id="ProtNLM"/>
    </source>
</evidence>
<reference evidence="3 4" key="1">
    <citation type="journal article" date="2019" name="Emerg. Microbes Infect.">
        <title>Comprehensive subspecies identification of 175 nontuberculous mycobacteria species based on 7547 genomic profiles.</title>
        <authorList>
            <person name="Matsumoto Y."/>
            <person name="Kinjo T."/>
            <person name="Motooka D."/>
            <person name="Nabeya D."/>
            <person name="Jung N."/>
            <person name="Uechi K."/>
            <person name="Horii T."/>
            <person name="Iida T."/>
            <person name="Fujita J."/>
            <person name="Nakamura S."/>
        </authorList>
    </citation>
    <scope>NUCLEOTIDE SEQUENCE [LARGE SCALE GENOMIC DNA]</scope>
    <source>
        <strain evidence="3 4">JCM 12272</strain>
    </source>
</reference>
<dbReference type="InterPro" id="IPR018720">
    <property type="entry name" value="DUF2249"/>
</dbReference>
<evidence type="ECO:0000259" key="2">
    <source>
        <dbReference type="Pfam" id="PF10006"/>
    </source>
</evidence>
<evidence type="ECO:0000259" key="1">
    <source>
        <dbReference type="Pfam" id="PF01814"/>
    </source>
</evidence>
<feature type="domain" description="Hemerythrin-like" evidence="1">
    <location>
        <begin position="17"/>
        <end position="140"/>
    </location>
</feature>
<dbReference type="KEGG" id="malv:MALV_18640"/>
<gene>
    <name evidence="3" type="ORF">MALV_18640</name>
</gene>
<evidence type="ECO:0000313" key="3">
    <source>
        <dbReference type="EMBL" id="BBX26739.1"/>
    </source>
</evidence>
<keyword evidence="4" id="KW-1185">Reference proteome</keyword>
<proteinExistence type="predicted"/>
<dbReference type="Proteomes" id="UP000466906">
    <property type="component" value="Chromosome"/>
</dbReference>
<dbReference type="Pfam" id="PF01814">
    <property type="entry name" value="Hemerythrin"/>
    <property type="match status" value="1"/>
</dbReference>